<dbReference type="InterPro" id="IPR010897">
    <property type="entry name" value="Spore_II_P"/>
</dbReference>
<dbReference type="Gene3D" id="3.40.630.40">
    <property type="entry name" value="Zn-dependent exopeptidases"/>
    <property type="match status" value="1"/>
</dbReference>
<organism evidence="3 4">
    <name type="scientific">Bacillus aquiflavi</name>
    <dbReference type="NCBI Taxonomy" id="2672567"/>
    <lineage>
        <taxon>Bacteria</taxon>
        <taxon>Bacillati</taxon>
        <taxon>Bacillota</taxon>
        <taxon>Bacilli</taxon>
        <taxon>Bacillales</taxon>
        <taxon>Bacillaceae</taxon>
        <taxon>Bacillus</taxon>
    </lineage>
</organism>
<name>A0A6B3VXK8_9BACI</name>
<dbReference type="EMBL" id="JACEIO010000002">
    <property type="protein sequence ID" value="MBA4535891.1"/>
    <property type="molecule type" value="Genomic_DNA"/>
</dbReference>
<proteinExistence type="predicted"/>
<keyword evidence="1" id="KW-1133">Transmembrane helix</keyword>
<dbReference type="EMBL" id="JAAIWN010000002">
    <property type="protein sequence ID" value="NEY80266.1"/>
    <property type="molecule type" value="Genomic_DNA"/>
</dbReference>
<keyword evidence="4" id="KW-1185">Reference proteome</keyword>
<dbReference type="Proteomes" id="UP000472971">
    <property type="component" value="Unassembled WGS sequence"/>
</dbReference>
<accession>A0A6B3VXK8</accession>
<keyword evidence="1" id="KW-0812">Transmembrane</keyword>
<dbReference type="AlphaFoldDB" id="A0A6B3VXK8"/>
<dbReference type="Pfam" id="PF07454">
    <property type="entry name" value="SpoIIP"/>
    <property type="match status" value="1"/>
</dbReference>
<dbReference type="NCBIfam" id="TIGR02867">
    <property type="entry name" value="spore_II_P"/>
    <property type="match status" value="1"/>
</dbReference>
<evidence type="ECO:0000313" key="3">
    <source>
        <dbReference type="EMBL" id="NEY80266.1"/>
    </source>
</evidence>
<dbReference type="SUPFAM" id="SSF53187">
    <property type="entry name" value="Zn-dependent exopeptidases"/>
    <property type="match status" value="1"/>
</dbReference>
<comment type="caution">
    <text evidence="3">The sequence shown here is derived from an EMBL/GenBank/DDBJ whole genome shotgun (WGS) entry which is preliminary data.</text>
</comment>
<keyword evidence="1" id="KW-0472">Membrane</keyword>
<protein>
    <submittedName>
        <fullName evidence="3">Stage II sporulation protein P</fullName>
    </submittedName>
</protein>
<feature type="transmembrane region" description="Helical" evidence="1">
    <location>
        <begin position="21"/>
        <end position="42"/>
    </location>
</feature>
<reference evidence="2 5" key="2">
    <citation type="submission" date="2020-07" db="EMBL/GenBank/DDBJ databases">
        <authorList>
            <person name="Feng H."/>
        </authorList>
    </citation>
    <scope>NUCLEOTIDE SEQUENCE [LARGE SCALE GENOMIC DNA]</scope>
    <source>
        <strain evidence="5">s-12</strain>
        <strain evidence="2">S-12</strain>
    </source>
</reference>
<dbReference type="Proteomes" id="UP000570010">
    <property type="component" value="Unassembled WGS sequence"/>
</dbReference>
<evidence type="ECO:0000256" key="1">
    <source>
        <dbReference type="SAM" id="Phobius"/>
    </source>
</evidence>
<gene>
    <name evidence="3" type="ORF">G4D64_01730</name>
    <name evidence="2" type="ORF">H1Z61_01735</name>
</gene>
<evidence type="ECO:0000313" key="4">
    <source>
        <dbReference type="Proteomes" id="UP000472971"/>
    </source>
</evidence>
<sequence>MNRYKQSGMIITVHGSSILKVGTFIILFMFVVFLLSSVLTSLKPGYRLTSSSITTAATNITGEMLYQLIGRENHSFLQVLPEENRTPGITKVMFSLSTNVSLDDPRSLLGRELPGFSAFDSQIIVAGEGTNYTNMPFESSPPLEVLRAEQEAALQNLEELDKGVDSSKPETPQQTTGDKQVVYLYFTHNRESFLPYLKGVNDPNSAYHSEVNVTKIGETLKQELEKRGVGTNLDKTDVMGLLNKKGGKFWQAYDESRPIVEAAIAGSRDLQYFIDIHRDSSRRDKTTIEINGESYAKLMFVIGKKHPQYEKNVRLANEMHQRLEKKYPGLSRGVLGKNGEGENGKYNQDLSENAILIEFGGVDNTFEELNRSAAAVAEVFSEFYWQAEQVNKQENEAEEK</sequence>
<reference evidence="3 4" key="1">
    <citation type="submission" date="2020-02" db="EMBL/GenBank/DDBJ databases">
        <title>Bacillus aquiflavi sp. nov., isolated from yellow water of strong flavor Chinese baijiu in Yibin region of China.</title>
        <authorList>
            <person name="Xie J."/>
        </authorList>
    </citation>
    <scope>NUCLEOTIDE SEQUENCE [LARGE SCALE GENOMIC DNA]</scope>
    <source>
        <strain evidence="3 4">3H-10</strain>
    </source>
</reference>
<dbReference type="RefSeq" id="WP_163239486.1">
    <property type="nucleotide sequence ID" value="NZ_JAAIWN010000002.1"/>
</dbReference>
<evidence type="ECO:0000313" key="2">
    <source>
        <dbReference type="EMBL" id="MBA4535891.1"/>
    </source>
</evidence>
<evidence type="ECO:0000313" key="5">
    <source>
        <dbReference type="Proteomes" id="UP000570010"/>
    </source>
</evidence>